<dbReference type="PROSITE" id="PS51257">
    <property type="entry name" value="PROKAR_LIPOPROTEIN"/>
    <property type="match status" value="1"/>
</dbReference>
<dbReference type="Proteomes" id="UP000460298">
    <property type="component" value="Unassembled WGS sequence"/>
</dbReference>
<evidence type="ECO:0000256" key="1">
    <source>
        <dbReference type="SAM" id="SignalP"/>
    </source>
</evidence>
<name>A0A833GWM7_9LEPT</name>
<sequence length="122" mass="13771">MRLLRNLLLSILFSMVPMLTSCVSGYSERIPTGVQRLDAPDGTIRLVATAMASANSIEKDSTAMMQTTSREAARLMLVAELDRPQYARIKDRFEMNEAEFLDRGRYCRMIAVYRPPSTPHGK</sequence>
<gene>
    <name evidence="2" type="ORF">F9K24_21940</name>
</gene>
<evidence type="ECO:0000313" key="3">
    <source>
        <dbReference type="Proteomes" id="UP000460298"/>
    </source>
</evidence>
<feature type="signal peptide" evidence="1">
    <location>
        <begin position="1"/>
        <end position="21"/>
    </location>
</feature>
<reference evidence="2 3" key="1">
    <citation type="submission" date="2019-10" db="EMBL/GenBank/DDBJ databases">
        <title>Extracellular Electron Transfer in a Candidatus Methanoperedens spp. Enrichment Culture.</title>
        <authorList>
            <person name="Berger S."/>
            <person name="Rangel Shaw D."/>
            <person name="Berben T."/>
            <person name="In 'T Zandt M."/>
            <person name="Frank J."/>
            <person name="Reimann J."/>
            <person name="Jetten M.S.M."/>
            <person name="Welte C.U."/>
        </authorList>
    </citation>
    <scope>NUCLEOTIDE SEQUENCE [LARGE SCALE GENOMIC DNA]</scope>
    <source>
        <strain evidence="2">SB12</strain>
    </source>
</reference>
<dbReference type="AlphaFoldDB" id="A0A833GWM7"/>
<proteinExistence type="predicted"/>
<evidence type="ECO:0000313" key="2">
    <source>
        <dbReference type="EMBL" id="KAB2928434.1"/>
    </source>
</evidence>
<accession>A0A833GWM7</accession>
<evidence type="ECO:0008006" key="4">
    <source>
        <dbReference type="Google" id="ProtNLM"/>
    </source>
</evidence>
<organism evidence="2 3">
    <name type="scientific">Leptonema illini</name>
    <dbReference type="NCBI Taxonomy" id="183"/>
    <lineage>
        <taxon>Bacteria</taxon>
        <taxon>Pseudomonadati</taxon>
        <taxon>Spirochaetota</taxon>
        <taxon>Spirochaetia</taxon>
        <taxon>Leptospirales</taxon>
        <taxon>Leptospiraceae</taxon>
        <taxon>Leptonema</taxon>
    </lineage>
</organism>
<keyword evidence="1" id="KW-0732">Signal</keyword>
<comment type="caution">
    <text evidence="2">The sequence shown here is derived from an EMBL/GenBank/DDBJ whole genome shotgun (WGS) entry which is preliminary data.</text>
</comment>
<dbReference type="EMBL" id="WBUI01000050">
    <property type="protein sequence ID" value="KAB2928434.1"/>
    <property type="molecule type" value="Genomic_DNA"/>
</dbReference>
<feature type="chain" id="PRO_5032514634" description="Lipoprotein" evidence="1">
    <location>
        <begin position="22"/>
        <end position="122"/>
    </location>
</feature>
<protein>
    <recommendedName>
        <fullName evidence="4">Lipoprotein</fullName>
    </recommendedName>
</protein>